<dbReference type="PRINTS" id="PR00727">
    <property type="entry name" value="LEADERPTASE"/>
</dbReference>
<protein>
    <recommendedName>
        <fullName evidence="3">signal peptidase I</fullName>
        <ecNumber evidence="3">3.4.21.89</ecNumber>
    </recommendedName>
</protein>
<dbReference type="PROSITE" id="PS00761">
    <property type="entry name" value="SPASE_I_3"/>
    <property type="match status" value="1"/>
</dbReference>
<feature type="transmembrane region" description="Helical" evidence="5">
    <location>
        <begin position="6"/>
        <end position="23"/>
    </location>
</feature>
<dbReference type="InterPro" id="IPR000223">
    <property type="entry name" value="Pept_S26A_signal_pept_1"/>
</dbReference>
<gene>
    <name evidence="7" type="ORF">SDC9_68425</name>
</gene>
<dbReference type="GO" id="GO:0004252">
    <property type="term" value="F:serine-type endopeptidase activity"/>
    <property type="evidence" value="ECO:0007669"/>
    <property type="project" value="InterPro"/>
</dbReference>
<feature type="domain" description="Peptidase S26" evidence="6">
    <location>
        <begin position="512"/>
        <end position="551"/>
    </location>
</feature>
<feature type="domain" description="Peptidase S26" evidence="6">
    <location>
        <begin position="123"/>
        <end position="311"/>
    </location>
</feature>
<evidence type="ECO:0000256" key="3">
    <source>
        <dbReference type="ARBA" id="ARBA00013208"/>
    </source>
</evidence>
<dbReference type="GO" id="GO:0016020">
    <property type="term" value="C:membrane"/>
    <property type="evidence" value="ECO:0007669"/>
    <property type="project" value="InterPro"/>
</dbReference>
<dbReference type="InterPro" id="IPR036286">
    <property type="entry name" value="LexA/Signal_pep-like_sf"/>
</dbReference>
<feature type="transmembrane region" description="Helical" evidence="5">
    <location>
        <begin position="128"/>
        <end position="149"/>
    </location>
</feature>
<dbReference type="Gene3D" id="2.10.109.10">
    <property type="entry name" value="Umud Fragment, subunit A"/>
    <property type="match status" value="2"/>
</dbReference>
<sequence>MSIYAFIIIITTIITFIGLWKVFIKAGVKGWYSIIPILNAWYAVKIINKKFWWFIYCLIPFINIFVAMLIIIEIMKCFRKNGLLIQIAGVLFPFVILPWLGFSKKETYTHPSELPKIKNSSVREWADAILFAIIAASIIRMFGFEAYTIPTSSMEKSLLVGDYLFVSKVAYGPRVPNTPIAFPLVHHTIPLLNIKSYVEWLNLDYHRFPGLGKIKRNDAVVFNFPDGDTLSTAYQSADSYYSLVRKYGMDRVWNSPQEFGQIITRPVDKRENFIKRCIGLPGETVSIENRIVHINGKPIESPKDYQITYKIETENGASLNEKELLNIGVSKEDMDMMYLSYYINLTKPQIENLSITPYVLDVQPLESEGKSYSAFNKLPCKIIFHPELVDKAQALKMVGVDSNEISSAINYPTLPLSDELIQKIKKFPYVKSITPVISIKGYKEKNLFPYDESLDWNVDNYGPVLIPKKGMIIELTPQNVSLYKRAITAFENNKWEQRGGKIYINNKETKTYTFKMDYYWMMGDNRHNSADSRFWGFVPEDHIVGKASFVWLSLNKDKKWFNKIRWSKLFRLID</sequence>
<comment type="similarity">
    <text evidence="2">Belongs to the peptidase S26 family.</text>
</comment>
<keyword evidence="5" id="KW-1133">Transmembrane helix</keyword>
<feature type="transmembrane region" description="Helical" evidence="5">
    <location>
        <begin position="53"/>
        <end position="71"/>
    </location>
</feature>
<keyword evidence="4" id="KW-0378">Hydrolase</keyword>
<evidence type="ECO:0000313" key="7">
    <source>
        <dbReference type="EMBL" id="MPM21975.1"/>
    </source>
</evidence>
<dbReference type="CDD" id="cd06530">
    <property type="entry name" value="S26_SPase_I"/>
    <property type="match status" value="2"/>
</dbReference>
<dbReference type="PANTHER" id="PTHR43390">
    <property type="entry name" value="SIGNAL PEPTIDASE I"/>
    <property type="match status" value="1"/>
</dbReference>
<comment type="caution">
    <text evidence="7">The sequence shown here is derived from an EMBL/GenBank/DDBJ whole genome shotgun (WGS) entry which is preliminary data.</text>
</comment>
<dbReference type="InterPro" id="IPR019758">
    <property type="entry name" value="Pept_S26A_signal_pept_1_CS"/>
</dbReference>
<feature type="transmembrane region" description="Helical" evidence="5">
    <location>
        <begin position="83"/>
        <end position="102"/>
    </location>
</feature>
<dbReference type="InterPro" id="IPR043739">
    <property type="entry name" value="DUF5684"/>
</dbReference>
<dbReference type="GO" id="GO:0006465">
    <property type="term" value="P:signal peptide processing"/>
    <property type="evidence" value="ECO:0007669"/>
    <property type="project" value="InterPro"/>
</dbReference>
<accession>A0A644Y0D9</accession>
<dbReference type="Pfam" id="PF18936">
    <property type="entry name" value="DUF5684"/>
    <property type="match status" value="1"/>
</dbReference>
<evidence type="ECO:0000256" key="5">
    <source>
        <dbReference type="SAM" id="Phobius"/>
    </source>
</evidence>
<keyword evidence="5" id="KW-0472">Membrane</keyword>
<dbReference type="EC" id="3.4.21.89" evidence="3"/>
<dbReference type="InterPro" id="IPR019533">
    <property type="entry name" value="Peptidase_S26"/>
</dbReference>
<dbReference type="AlphaFoldDB" id="A0A644Y0D9"/>
<keyword evidence="5" id="KW-0812">Transmembrane</keyword>
<name>A0A644Y0D9_9ZZZZ</name>
<evidence type="ECO:0000259" key="6">
    <source>
        <dbReference type="Pfam" id="PF10502"/>
    </source>
</evidence>
<evidence type="ECO:0000256" key="1">
    <source>
        <dbReference type="ARBA" id="ARBA00000677"/>
    </source>
</evidence>
<evidence type="ECO:0000256" key="2">
    <source>
        <dbReference type="ARBA" id="ARBA00009370"/>
    </source>
</evidence>
<dbReference type="Pfam" id="PF10502">
    <property type="entry name" value="Peptidase_S26"/>
    <property type="match status" value="2"/>
</dbReference>
<evidence type="ECO:0000256" key="4">
    <source>
        <dbReference type="ARBA" id="ARBA00022801"/>
    </source>
</evidence>
<dbReference type="NCBIfam" id="TIGR02227">
    <property type="entry name" value="sigpep_I_bact"/>
    <property type="match status" value="2"/>
</dbReference>
<reference evidence="7" key="1">
    <citation type="submission" date="2019-08" db="EMBL/GenBank/DDBJ databases">
        <authorList>
            <person name="Kucharzyk K."/>
            <person name="Murdoch R.W."/>
            <person name="Higgins S."/>
            <person name="Loffler F."/>
        </authorList>
    </citation>
    <scope>NUCLEOTIDE SEQUENCE</scope>
</reference>
<dbReference type="EMBL" id="VSSQ01003708">
    <property type="protein sequence ID" value="MPM21975.1"/>
    <property type="molecule type" value="Genomic_DNA"/>
</dbReference>
<dbReference type="PANTHER" id="PTHR43390:SF1">
    <property type="entry name" value="CHLOROPLAST PROCESSING PEPTIDASE"/>
    <property type="match status" value="1"/>
</dbReference>
<dbReference type="SUPFAM" id="SSF51306">
    <property type="entry name" value="LexA/Signal peptidase"/>
    <property type="match status" value="2"/>
</dbReference>
<organism evidence="7">
    <name type="scientific">bioreactor metagenome</name>
    <dbReference type="NCBI Taxonomy" id="1076179"/>
    <lineage>
        <taxon>unclassified sequences</taxon>
        <taxon>metagenomes</taxon>
        <taxon>ecological metagenomes</taxon>
    </lineage>
</organism>
<proteinExistence type="inferred from homology"/>
<dbReference type="GO" id="GO:0009003">
    <property type="term" value="F:signal peptidase activity"/>
    <property type="evidence" value="ECO:0007669"/>
    <property type="project" value="UniProtKB-EC"/>
</dbReference>
<comment type="catalytic activity">
    <reaction evidence="1">
        <text>Cleavage of hydrophobic, N-terminal signal or leader sequences from secreted and periplasmic proteins.</text>
        <dbReference type="EC" id="3.4.21.89"/>
    </reaction>
</comment>